<reference evidence="2" key="1">
    <citation type="submission" date="2016-10" db="EMBL/GenBank/DDBJ databases">
        <authorList>
            <person name="Varghese N."/>
            <person name="Submissions S."/>
        </authorList>
    </citation>
    <scope>NUCLEOTIDE SEQUENCE [LARGE SCALE GENOMIC DNA]</scope>
    <source>
        <strain evidence="2">CGMCC 1.11022</strain>
    </source>
</reference>
<organism evidence="1 2">
    <name type="scientific">Mesorhizobium muleiense</name>
    <dbReference type="NCBI Taxonomy" id="1004279"/>
    <lineage>
        <taxon>Bacteria</taxon>
        <taxon>Pseudomonadati</taxon>
        <taxon>Pseudomonadota</taxon>
        <taxon>Alphaproteobacteria</taxon>
        <taxon>Hyphomicrobiales</taxon>
        <taxon>Phyllobacteriaceae</taxon>
        <taxon>Mesorhizobium</taxon>
    </lineage>
</organism>
<dbReference type="EMBL" id="FNEE01000037">
    <property type="protein sequence ID" value="SDL44175.1"/>
    <property type="molecule type" value="Genomic_DNA"/>
</dbReference>
<gene>
    <name evidence="1" type="ORF">SAMN05428953_13722</name>
</gene>
<keyword evidence="2" id="KW-1185">Reference proteome</keyword>
<evidence type="ECO:0000313" key="1">
    <source>
        <dbReference type="EMBL" id="SDL44175.1"/>
    </source>
</evidence>
<dbReference type="AlphaFoldDB" id="A0A1G9K489"/>
<proteinExistence type="predicted"/>
<dbReference type="Proteomes" id="UP000198894">
    <property type="component" value="Unassembled WGS sequence"/>
</dbReference>
<protein>
    <submittedName>
        <fullName evidence="1">Uncharacterized protein</fullName>
    </submittedName>
</protein>
<name>A0A1G9K489_9HYPH</name>
<sequence length="203" mass="21718">MLCALPQTGGGARGAGQGHARLALAGSIPARKTFRTHSRSGHRCPDLECEPCLVGGDCHTFAFYFDRRPQRCGKPALAVQFLLGLQEASGFGARSTVGPRLAKMFEDAFSQKGTSAGRPVARDWVAALAELEANLKQCSANSSHWSLGSSPCPWCKMEGATGVPLFSTVVPASGATLFDIAGFQRRWTPSRIPGRCRPSPRRM</sequence>
<accession>A0A1G9K489</accession>
<evidence type="ECO:0000313" key="2">
    <source>
        <dbReference type="Proteomes" id="UP000198894"/>
    </source>
</evidence>